<dbReference type="GO" id="GO:0007059">
    <property type="term" value="P:chromosome segregation"/>
    <property type="evidence" value="ECO:0007669"/>
    <property type="project" value="UniProtKB-KW"/>
</dbReference>
<keyword evidence="7" id="KW-0229">DNA integration</keyword>
<evidence type="ECO:0000256" key="2">
    <source>
        <dbReference type="ARBA" id="ARBA00004496"/>
    </source>
</evidence>
<dbReference type="Gene3D" id="1.10.150.130">
    <property type="match status" value="1"/>
</dbReference>
<dbReference type="Pfam" id="PF00589">
    <property type="entry name" value="Phage_integrase"/>
    <property type="match status" value="1"/>
</dbReference>
<gene>
    <name evidence="14" type="ORF">HMPREF1090_01952</name>
</gene>
<evidence type="ECO:0000259" key="13">
    <source>
        <dbReference type="PROSITE" id="PS51900"/>
    </source>
</evidence>
<dbReference type="InterPro" id="IPR002104">
    <property type="entry name" value="Integrase_catalytic"/>
</dbReference>
<dbReference type="Pfam" id="PF13495">
    <property type="entry name" value="Phage_int_SAM_4"/>
    <property type="match status" value="1"/>
</dbReference>
<dbReference type="InterPro" id="IPR044068">
    <property type="entry name" value="CB"/>
</dbReference>
<dbReference type="RefSeq" id="WP_002595595.1">
    <property type="nucleotide sequence ID" value="NZ_KB851019.1"/>
</dbReference>
<comment type="function">
    <text evidence="1">Site-specific tyrosine recombinase, which acts by catalyzing the cutting and rejoining of the recombining DNA molecules.</text>
</comment>
<feature type="domain" description="Core-binding (CB)" evidence="13">
    <location>
        <begin position="50"/>
        <end position="132"/>
    </location>
</feature>
<dbReference type="Proteomes" id="UP000013085">
    <property type="component" value="Unassembled WGS sequence"/>
</dbReference>
<dbReference type="PANTHER" id="PTHR30349:SF77">
    <property type="entry name" value="TYROSINE RECOMBINASE XERC"/>
    <property type="match status" value="1"/>
</dbReference>
<evidence type="ECO:0000256" key="7">
    <source>
        <dbReference type="ARBA" id="ARBA00022908"/>
    </source>
</evidence>
<evidence type="ECO:0000313" key="14">
    <source>
        <dbReference type="EMBL" id="ENZ17288.1"/>
    </source>
</evidence>
<evidence type="ECO:0000256" key="10">
    <source>
        <dbReference type="ARBA" id="ARBA00023306"/>
    </source>
</evidence>
<accession>A0A0E2HCC5</accession>
<dbReference type="GO" id="GO:0006310">
    <property type="term" value="P:DNA recombination"/>
    <property type="evidence" value="ECO:0007669"/>
    <property type="project" value="UniProtKB-KW"/>
</dbReference>
<dbReference type="HOGENOM" id="CLU_027562_9_2_9"/>
<evidence type="ECO:0000256" key="5">
    <source>
        <dbReference type="ARBA" id="ARBA00022618"/>
    </source>
</evidence>
<sequence length="331" mass="37621">MDEVRLKDELMARLSNELDRPALQVIDGALSSVLRNYEVSKRETGLSTNIISFPELDIFIGKMRFENYSASTVNQYQRFLTDLLVYVGKPVQEIQDADIVECLNYYEQVRQISASTKDHKRRIASSFFAFLHDRGYIRKNPMATVDPIKYIAEVREALSAREMEKMRIACGTDIRDNTVLELFLATGCRVSEVVGMHIEDIDLVAGCVKVLGKGQKERIVFFSERALEYLEQYLGDRRTGAVILSRRAPYQGLKKNALENIIRKIATRAGLGKRVFPHLLRHTFATRALNKGMPLPTLCDLMGHASVETTRIYAKNSGAKMKYEYDMYAAG</sequence>
<evidence type="ECO:0000313" key="15">
    <source>
        <dbReference type="Proteomes" id="UP000013085"/>
    </source>
</evidence>
<dbReference type="InterPro" id="IPR013762">
    <property type="entry name" value="Integrase-like_cat_sf"/>
</dbReference>
<dbReference type="InterPro" id="IPR011010">
    <property type="entry name" value="DNA_brk_join_enz"/>
</dbReference>
<evidence type="ECO:0000256" key="3">
    <source>
        <dbReference type="ARBA" id="ARBA00008857"/>
    </source>
</evidence>
<evidence type="ECO:0000256" key="8">
    <source>
        <dbReference type="ARBA" id="ARBA00023125"/>
    </source>
</evidence>
<keyword evidence="6" id="KW-0159">Chromosome partition</keyword>
<comment type="caution">
    <text evidence="14">The sequence shown here is derived from an EMBL/GenBank/DDBJ whole genome shotgun (WGS) entry which is preliminary data.</text>
</comment>
<organism evidence="14 15">
    <name type="scientific">[Clostridium] clostridioforme 90A8</name>
    <dbReference type="NCBI Taxonomy" id="999408"/>
    <lineage>
        <taxon>Bacteria</taxon>
        <taxon>Bacillati</taxon>
        <taxon>Bacillota</taxon>
        <taxon>Clostridia</taxon>
        <taxon>Lachnospirales</taxon>
        <taxon>Lachnospiraceae</taxon>
        <taxon>Enterocloster</taxon>
    </lineage>
</organism>
<dbReference type="PATRIC" id="fig|999408.3.peg.2097"/>
<dbReference type="InterPro" id="IPR004107">
    <property type="entry name" value="Integrase_SAM-like_N"/>
</dbReference>
<dbReference type="GO" id="GO:0051301">
    <property type="term" value="P:cell division"/>
    <property type="evidence" value="ECO:0007669"/>
    <property type="project" value="UniProtKB-KW"/>
</dbReference>
<comment type="subcellular location">
    <subcellularLocation>
        <location evidence="2">Cytoplasm</location>
    </subcellularLocation>
</comment>
<keyword evidence="9" id="KW-0233">DNA recombination</keyword>
<keyword evidence="4" id="KW-0963">Cytoplasm</keyword>
<dbReference type="InterPro" id="IPR010998">
    <property type="entry name" value="Integrase_recombinase_N"/>
</dbReference>
<name>A0A0E2HCC5_9FIRM</name>
<keyword evidence="8 11" id="KW-0238">DNA-binding</keyword>
<keyword evidence="5" id="KW-0132">Cell division</keyword>
<dbReference type="InterPro" id="IPR050090">
    <property type="entry name" value="Tyrosine_recombinase_XerCD"/>
</dbReference>
<dbReference type="PANTHER" id="PTHR30349">
    <property type="entry name" value="PHAGE INTEGRASE-RELATED"/>
    <property type="match status" value="1"/>
</dbReference>
<evidence type="ECO:0000256" key="1">
    <source>
        <dbReference type="ARBA" id="ARBA00003283"/>
    </source>
</evidence>
<dbReference type="SUPFAM" id="SSF56349">
    <property type="entry name" value="DNA breaking-rejoining enzymes"/>
    <property type="match status" value="1"/>
</dbReference>
<dbReference type="Gene3D" id="1.10.443.10">
    <property type="entry name" value="Intergrase catalytic core"/>
    <property type="match status" value="1"/>
</dbReference>
<dbReference type="EMBL" id="AGYR01000017">
    <property type="protein sequence ID" value="ENZ17288.1"/>
    <property type="molecule type" value="Genomic_DNA"/>
</dbReference>
<proteinExistence type="inferred from homology"/>
<keyword evidence="10" id="KW-0131">Cell cycle</keyword>
<evidence type="ECO:0000256" key="9">
    <source>
        <dbReference type="ARBA" id="ARBA00023172"/>
    </source>
</evidence>
<evidence type="ECO:0008006" key="16">
    <source>
        <dbReference type="Google" id="ProtNLM"/>
    </source>
</evidence>
<dbReference type="PROSITE" id="PS51900">
    <property type="entry name" value="CB"/>
    <property type="match status" value="1"/>
</dbReference>
<dbReference type="GO" id="GO:0015074">
    <property type="term" value="P:DNA integration"/>
    <property type="evidence" value="ECO:0007669"/>
    <property type="project" value="UniProtKB-KW"/>
</dbReference>
<dbReference type="GO" id="GO:0005737">
    <property type="term" value="C:cytoplasm"/>
    <property type="evidence" value="ECO:0007669"/>
    <property type="project" value="UniProtKB-SubCell"/>
</dbReference>
<dbReference type="AlphaFoldDB" id="A0A0E2HCC5"/>
<evidence type="ECO:0000256" key="6">
    <source>
        <dbReference type="ARBA" id="ARBA00022829"/>
    </source>
</evidence>
<protein>
    <recommendedName>
        <fullName evidence="16">Integrase</fullName>
    </recommendedName>
</protein>
<dbReference type="GO" id="GO:0003677">
    <property type="term" value="F:DNA binding"/>
    <property type="evidence" value="ECO:0007669"/>
    <property type="project" value="UniProtKB-UniRule"/>
</dbReference>
<reference evidence="14 15" key="1">
    <citation type="submission" date="2013-01" db="EMBL/GenBank/DDBJ databases">
        <title>The Genome Sequence of Clostridium clostridioforme 90A8.</title>
        <authorList>
            <consortium name="The Broad Institute Genome Sequencing Platform"/>
            <person name="Earl A."/>
            <person name="Ward D."/>
            <person name="Feldgarden M."/>
            <person name="Gevers D."/>
            <person name="Courvalin P."/>
            <person name="Lambert T."/>
            <person name="Walker B."/>
            <person name="Young S.K."/>
            <person name="Zeng Q."/>
            <person name="Gargeya S."/>
            <person name="Fitzgerald M."/>
            <person name="Haas B."/>
            <person name="Abouelleil A."/>
            <person name="Alvarado L."/>
            <person name="Arachchi H.M."/>
            <person name="Berlin A.M."/>
            <person name="Chapman S.B."/>
            <person name="Dewar J."/>
            <person name="Goldberg J."/>
            <person name="Griggs A."/>
            <person name="Gujja S."/>
            <person name="Hansen M."/>
            <person name="Howarth C."/>
            <person name="Imamovic A."/>
            <person name="Larimer J."/>
            <person name="McCowan C."/>
            <person name="Murphy C."/>
            <person name="Neiman D."/>
            <person name="Pearson M."/>
            <person name="Priest M."/>
            <person name="Roberts A."/>
            <person name="Saif S."/>
            <person name="Shea T."/>
            <person name="Sisk P."/>
            <person name="Sykes S."/>
            <person name="Wortman J."/>
            <person name="Nusbaum C."/>
            <person name="Birren B."/>
        </authorList>
    </citation>
    <scope>NUCLEOTIDE SEQUENCE [LARGE SCALE GENOMIC DNA]</scope>
    <source>
        <strain evidence="14 15">90A8</strain>
    </source>
</reference>
<dbReference type="PROSITE" id="PS51898">
    <property type="entry name" value="TYR_RECOMBINASE"/>
    <property type="match status" value="1"/>
</dbReference>
<evidence type="ECO:0000256" key="11">
    <source>
        <dbReference type="PROSITE-ProRule" id="PRU01248"/>
    </source>
</evidence>
<feature type="domain" description="Tyr recombinase" evidence="12">
    <location>
        <begin position="153"/>
        <end position="326"/>
    </location>
</feature>
<evidence type="ECO:0000256" key="4">
    <source>
        <dbReference type="ARBA" id="ARBA00022490"/>
    </source>
</evidence>
<evidence type="ECO:0000259" key="12">
    <source>
        <dbReference type="PROSITE" id="PS51898"/>
    </source>
</evidence>
<comment type="similarity">
    <text evidence="3">Belongs to the 'phage' integrase family.</text>
</comment>